<evidence type="ECO:0000259" key="3">
    <source>
        <dbReference type="SMART" id="SM00903"/>
    </source>
</evidence>
<geneLocation type="plasmid" evidence="4 5">
    <name>pACMV1</name>
</geneLocation>
<evidence type="ECO:0000313" key="5">
    <source>
        <dbReference type="Proteomes" id="UP000007100"/>
    </source>
</evidence>
<evidence type="ECO:0000256" key="1">
    <source>
        <dbReference type="ARBA" id="ARBA00008898"/>
    </source>
</evidence>
<dbReference type="Gene3D" id="3.90.79.10">
    <property type="entry name" value="Nucleoside Triphosphate Pyrophosphohydrolase"/>
    <property type="match status" value="1"/>
</dbReference>
<dbReference type="InterPro" id="IPR050268">
    <property type="entry name" value="NADH-dep_flavin_reductase"/>
</dbReference>
<sequence>MGATMFDSRDFRRALGAFPTGVTVVTTREPDGTPRGFTANSFTSVSLEPPMVLVCIAKAAASRGVFEAAEGFAVTILKNTQKPISALFASKDADKFARVAWRSGAAGLPVIEGGAAWFSCARERAIDAGDHVILLGRVLDYGHAPEEPLGYCRGTYVDFALSQSAVSALGREIRVEAILERDDRVLLLRSLDGCLALPGGATLGPRSSPTSLYGFLETFGLRAQLDFLFAVFENPDMAAMRIVYRGTASGGIAGANVEPHPLTAIPFERVADPASRSMLARYVRERTDGFGVYVGTASEGVVHTIDEEAIA</sequence>
<keyword evidence="5" id="KW-1185">Reference proteome</keyword>
<feature type="domain" description="Flavin reductase like" evidence="3">
    <location>
        <begin position="15"/>
        <end position="158"/>
    </location>
</feature>
<evidence type="ECO:0000313" key="4">
    <source>
        <dbReference type="EMBL" id="BAJ83046.1"/>
    </source>
</evidence>
<dbReference type="AlphaFoldDB" id="F0J7H9"/>
<reference evidence="4 5" key="1">
    <citation type="submission" date="2010-12" db="EMBL/GenBank/DDBJ databases">
        <title>Whole genome sequence of Acidiphilium multivorum AIU301.</title>
        <authorList>
            <person name="Narita-Yamada S."/>
            <person name="Nakamura S."/>
            <person name="Ito N."/>
            <person name="Takarada H."/>
            <person name="Katano Y."/>
            <person name="Nakazawa H."/>
            <person name="Hosoyama A."/>
            <person name="Yamada R."/>
            <person name="Fujita N."/>
        </authorList>
    </citation>
    <scope>NUCLEOTIDE SEQUENCE [LARGE SCALE GENOMIC DNA]</scope>
    <source>
        <strain evidence="5">DSM 11245 / JCM 8867 / AIU301</strain>
        <plasmid evidence="4 5">pACMV1</plasmid>
    </source>
</reference>
<dbReference type="KEGG" id="amv:ACMV_P1_02500"/>
<name>F0J7H9_ACIMA</name>
<dbReference type="GO" id="GO:0042602">
    <property type="term" value="F:riboflavin reductase (NADPH) activity"/>
    <property type="evidence" value="ECO:0007669"/>
    <property type="project" value="TreeGrafter"/>
</dbReference>
<proteinExistence type="inferred from homology"/>
<gene>
    <name evidence="4" type="ordered locus">ACMV_P1_02500</name>
</gene>
<dbReference type="InterPro" id="IPR012349">
    <property type="entry name" value="Split_barrel_FMN-bd"/>
</dbReference>
<dbReference type="Proteomes" id="UP000007100">
    <property type="component" value="Plasmid pACMV1"/>
</dbReference>
<keyword evidence="2" id="KW-0560">Oxidoreductase</keyword>
<evidence type="ECO:0000256" key="2">
    <source>
        <dbReference type="ARBA" id="ARBA00023002"/>
    </source>
</evidence>
<comment type="similarity">
    <text evidence="1">Belongs to the non-flavoprotein flavin reductase family.</text>
</comment>
<keyword evidence="4" id="KW-0614">Plasmid</keyword>
<organism evidence="4 5">
    <name type="scientific">Acidiphilium multivorum (strain DSM 11245 / JCM 8867 / NBRC 100883 / AIU 301)</name>
    <dbReference type="NCBI Taxonomy" id="926570"/>
    <lineage>
        <taxon>Bacteria</taxon>
        <taxon>Pseudomonadati</taxon>
        <taxon>Pseudomonadota</taxon>
        <taxon>Alphaproteobacteria</taxon>
        <taxon>Acetobacterales</taxon>
        <taxon>Acidocellaceae</taxon>
        <taxon>Acidiphilium</taxon>
    </lineage>
</organism>
<accession>F0J7H9</accession>
<dbReference type="GO" id="GO:0010181">
    <property type="term" value="F:FMN binding"/>
    <property type="evidence" value="ECO:0007669"/>
    <property type="project" value="InterPro"/>
</dbReference>
<dbReference type="Gene3D" id="2.30.110.10">
    <property type="entry name" value="Electron Transport, Fmn-binding Protein, Chain A"/>
    <property type="match status" value="1"/>
</dbReference>
<dbReference type="PANTHER" id="PTHR30466">
    <property type="entry name" value="FLAVIN REDUCTASE"/>
    <property type="match status" value="1"/>
</dbReference>
<dbReference type="SMART" id="SM00903">
    <property type="entry name" value="Flavin_Reduct"/>
    <property type="match status" value="1"/>
</dbReference>
<dbReference type="Pfam" id="PF01613">
    <property type="entry name" value="Flavin_Reduct"/>
    <property type="match status" value="1"/>
</dbReference>
<protein>
    <submittedName>
        <fullName evidence="4">Putative flavin reductase</fullName>
    </submittedName>
</protein>
<dbReference type="SUPFAM" id="SSF50475">
    <property type="entry name" value="FMN-binding split barrel"/>
    <property type="match status" value="1"/>
</dbReference>
<dbReference type="EMBL" id="AP012036">
    <property type="protein sequence ID" value="BAJ83046.1"/>
    <property type="molecule type" value="Genomic_DNA"/>
</dbReference>
<dbReference type="HOGENOM" id="CLU_896101_0_0_5"/>
<dbReference type="PANTHER" id="PTHR30466:SF11">
    <property type="entry name" value="FLAVIN-DEPENDENT MONOOXYGENASE, REDUCTASE SUBUNIT HSAB"/>
    <property type="match status" value="1"/>
</dbReference>
<dbReference type="InterPro" id="IPR002563">
    <property type="entry name" value="Flavin_Rdtase-like_dom"/>
</dbReference>